<gene>
    <name evidence="1" type="ORF">LY89DRAFT_788748</name>
</gene>
<dbReference type="KEGG" id="psco:LY89DRAFT_788748"/>
<evidence type="ECO:0000313" key="2">
    <source>
        <dbReference type="Proteomes" id="UP000070700"/>
    </source>
</evidence>
<dbReference type="STRING" id="149040.A0A132B8X6"/>
<dbReference type="RefSeq" id="XP_018063213.1">
    <property type="nucleotide sequence ID" value="XM_018223192.1"/>
</dbReference>
<dbReference type="GeneID" id="28832918"/>
<organism evidence="1 2">
    <name type="scientific">Mollisia scopiformis</name>
    <name type="common">Conifer needle endophyte fungus</name>
    <name type="synonym">Phialocephala scopiformis</name>
    <dbReference type="NCBI Taxonomy" id="149040"/>
    <lineage>
        <taxon>Eukaryota</taxon>
        <taxon>Fungi</taxon>
        <taxon>Dikarya</taxon>
        <taxon>Ascomycota</taxon>
        <taxon>Pezizomycotina</taxon>
        <taxon>Leotiomycetes</taxon>
        <taxon>Helotiales</taxon>
        <taxon>Mollisiaceae</taxon>
        <taxon>Mollisia</taxon>
    </lineage>
</organism>
<sequence length="238" mass="26866">MTVANGMGTAIFPAHFYNALRQKQNGIAPWPIMEELIAIHGENRLFLGSKPTTIMDSYKQIVLTLGHSVADFSANLRKRKLRPSKNGPRGLKESSPLSEIFRQNWTVEGNVVIDKSALTLHRVEALLTEQALDEEIAGNPVSKRVRHKMAVSKQLSPLDLLDALMVSIPRELPKLQYDYFELHRQSIGVLRKVCAEMDEDFKRYIGEGYLENESQLPFLGPYEHGDKSPCVQAVEPRN</sequence>
<dbReference type="Proteomes" id="UP000070700">
    <property type="component" value="Unassembled WGS sequence"/>
</dbReference>
<name>A0A132B8X6_MOLSC</name>
<dbReference type="PANTHER" id="PTHR38795">
    <property type="entry name" value="DUF6604 DOMAIN-CONTAINING PROTEIN"/>
    <property type="match status" value="1"/>
</dbReference>
<dbReference type="InParanoid" id="A0A132B8X6"/>
<accession>A0A132B8X6</accession>
<evidence type="ECO:0000313" key="1">
    <source>
        <dbReference type="EMBL" id="KUJ08858.1"/>
    </source>
</evidence>
<proteinExistence type="predicted"/>
<protein>
    <submittedName>
        <fullName evidence="1">Uncharacterized protein</fullName>
    </submittedName>
</protein>
<reference evidence="1 2" key="1">
    <citation type="submission" date="2015-10" db="EMBL/GenBank/DDBJ databases">
        <title>Full genome of DAOMC 229536 Phialocephala scopiformis, a fungal endophyte of spruce producing the potent anti-insectan compound rugulosin.</title>
        <authorList>
            <consortium name="DOE Joint Genome Institute"/>
            <person name="Walker A.K."/>
            <person name="Frasz S.L."/>
            <person name="Seifert K.A."/>
            <person name="Miller J.D."/>
            <person name="Mondo S.J."/>
            <person name="Labutti K."/>
            <person name="Lipzen A."/>
            <person name="Dockter R."/>
            <person name="Kennedy M."/>
            <person name="Grigoriev I.V."/>
            <person name="Spatafora J.W."/>
        </authorList>
    </citation>
    <scope>NUCLEOTIDE SEQUENCE [LARGE SCALE GENOMIC DNA]</scope>
    <source>
        <strain evidence="1 2">CBS 120377</strain>
    </source>
</reference>
<dbReference type="OrthoDB" id="5238236at2759"/>
<dbReference type="AlphaFoldDB" id="A0A132B8X6"/>
<dbReference type="EMBL" id="KQ947434">
    <property type="protein sequence ID" value="KUJ08858.1"/>
    <property type="molecule type" value="Genomic_DNA"/>
</dbReference>
<keyword evidence="2" id="KW-1185">Reference proteome</keyword>
<dbReference type="PANTHER" id="PTHR38795:SF1">
    <property type="entry name" value="DUF6604 DOMAIN-CONTAINING PROTEIN"/>
    <property type="match status" value="1"/>
</dbReference>